<comment type="caution">
    <text evidence="2">The sequence shown here is derived from an EMBL/GenBank/DDBJ whole genome shotgun (WGS) entry which is preliminary data.</text>
</comment>
<proteinExistence type="predicted"/>
<feature type="region of interest" description="Disordered" evidence="1">
    <location>
        <begin position="40"/>
        <end position="73"/>
    </location>
</feature>
<keyword evidence="3" id="KW-1185">Reference proteome</keyword>
<evidence type="ECO:0000313" key="3">
    <source>
        <dbReference type="Proteomes" id="UP001439008"/>
    </source>
</evidence>
<organism evidence="2 3">
    <name type="scientific">Bonamia ostreae</name>
    <dbReference type="NCBI Taxonomy" id="126728"/>
    <lineage>
        <taxon>Eukaryota</taxon>
        <taxon>Sar</taxon>
        <taxon>Rhizaria</taxon>
        <taxon>Endomyxa</taxon>
        <taxon>Ascetosporea</taxon>
        <taxon>Haplosporida</taxon>
        <taxon>Bonamia</taxon>
    </lineage>
</organism>
<evidence type="ECO:0000256" key="1">
    <source>
        <dbReference type="SAM" id="MobiDB-lite"/>
    </source>
</evidence>
<reference evidence="2 3" key="1">
    <citation type="journal article" date="2024" name="BMC Biol.">
        <title>Comparative genomics of Ascetosporea gives new insight into the evolutionary basis for animal parasitism in Rhizaria.</title>
        <authorList>
            <person name="Hiltunen Thoren M."/>
            <person name="Onut-Brannstrom I."/>
            <person name="Alfjorden A."/>
            <person name="Peckova H."/>
            <person name="Swords F."/>
            <person name="Hooper C."/>
            <person name="Holzer A.S."/>
            <person name="Bass D."/>
            <person name="Burki F."/>
        </authorList>
    </citation>
    <scope>NUCLEOTIDE SEQUENCE [LARGE SCALE GENOMIC DNA]</scope>
    <source>
        <strain evidence="2">20-A016</strain>
    </source>
</reference>
<gene>
    <name evidence="2" type="ORF">MHBO_003917</name>
</gene>
<evidence type="ECO:0000313" key="2">
    <source>
        <dbReference type="EMBL" id="MES1922404.1"/>
    </source>
</evidence>
<feature type="compositionally biased region" description="Polar residues" evidence="1">
    <location>
        <begin position="54"/>
        <end position="65"/>
    </location>
</feature>
<sequence>MIDSYFTEGARYKPTVTAGNEDSLLPEITRKRRYHKVRLSSPESQVNAHMGNHSIPNQIKKQTTYDGRGSWLD</sequence>
<protein>
    <submittedName>
        <fullName evidence="2">Uncharacterized protein</fullName>
    </submittedName>
</protein>
<name>A0ABV2AS77_9EUKA</name>
<dbReference type="EMBL" id="JBDODL010002735">
    <property type="protein sequence ID" value="MES1922404.1"/>
    <property type="molecule type" value="Genomic_DNA"/>
</dbReference>
<dbReference type="Proteomes" id="UP001439008">
    <property type="component" value="Unassembled WGS sequence"/>
</dbReference>
<accession>A0ABV2AS77</accession>